<dbReference type="EMBL" id="JACJQH010000039">
    <property type="protein sequence ID" value="MBD2198262.1"/>
    <property type="molecule type" value="Genomic_DNA"/>
</dbReference>
<proteinExistence type="predicted"/>
<feature type="region of interest" description="Disordered" evidence="1">
    <location>
        <begin position="209"/>
        <end position="232"/>
    </location>
</feature>
<dbReference type="Proteomes" id="UP000658514">
    <property type="component" value="Unassembled WGS sequence"/>
</dbReference>
<feature type="region of interest" description="Disordered" evidence="1">
    <location>
        <begin position="367"/>
        <end position="474"/>
    </location>
</feature>
<name>A0ABR8AI78_9CYAN</name>
<feature type="compositionally biased region" description="Polar residues" evidence="1">
    <location>
        <begin position="367"/>
        <end position="381"/>
    </location>
</feature>
<feature type="compositionally biased region" description="Low complexity" evidence="1">
    <location>
        <begin position="429"/>
        <end position="461"/>
    </location>
</feature>
<protein>
    <recommendedName>
        <fullName evidence="4">TonB C-terminal domain-containing protein</fullName>
    </recommendedName>
</protein>
<sequence>MSYVSLLRNLPEVLSQPTGIAAIASVGIHGAIALIVPLVPVDSNKTKEVASSKPIGMMELSQADQKRLPEIPGTSTTLPPSPVQLQQSQIPQLNFGGQTNLSALPPAPPAPNPSQMMLEPIPSSPTNYPISPLPKQQSLRTYSKKDLGLDTSDLNTRNKFSSSIARYSSKDIALGQSQPLVRSGLPVFPAGKLPAGLPTSPAPLPINSMPGTPGDTINTAQNTPTGDNTASGSQNGQLLAGINTTTPSGNNLATATTGVGSNTSTSGTEKAIAQIKSYEDLRKTVQQQYPTAVEKSVIRDSITTDKPDVQGLVLGRLVVGPEGVLDIKFEDSSNRALQVKAQEYFKANPPQRDRQIAHYPFSLEFKNSNNTASGNTQQPASADTIKPLSTPALNNNQPVPATGISPKPVLNLPVNNNQPAPATGSSPKPVLNLPVNNNQPAPATGTSPKPVLNLPVNNNQPAPAPETTGKPQSNSLINRIKPVAAPTVTASPFPNLVNTIKPVATPAATVKPSPAPENNTSQPAPTVEPGKKLIQQLRQLREERETSSK</sequence>
<evidence type="ECO:0008006" key="4">
    <source>
        <dbReference type="Google" id="ProtNLM"/>
    </source>
</evidence>
<evidence type="ECO:0000256" key="1">
    <source>
        <dbReference type="SAM" id="MobiDB-lite"/>
    </source>
</evidence>
<evidence type="ECO:0000313" key="2">
    <source>
        <dbReference type="EMBL" id="MBD2198262.1"/>
    </source>
</evidence>
<reference evidence="2 3" key="1">
    <citation type="journal article" date="2020" name="ISME J.">
        <title>Comparative genomics reveals insights into cyanobacterial evolution and habitat adaptation.</title>
        <authorList>
            <person name="Chen M.Y."/>
            <person name="Teng W.K."/>
            <person name="Zhao L."/>
            <person name="Hu C.X."/>
            <person name="Zhou Y.K."/>
            <person name="Han B.P."/>
            <person name="Song L.R."/>
            <person name="Shu W.S."/>
        </authorList>
    </citation>
    <scope>NUCLEOTIDE SEQUENCE [LARGE SCALE GENOMIC DNA]</scope>
    <source>
        <strain evidence="2 3">FACHB-288</strain>
    </source>
</reference>
<dbReference type="RefSeq" id="WP_190545734.1">
    <property type="nucleotide sequence ID" value="NZ_CAWPNO010000072.1"/>
</dbReference>
<comment type="caution">
    <text evidence="2">The sequence shown here is derived from an EMBL/GenBank/DDBJ whole genome shotgun (WGS) entry which is preliminary data.</text>
</comment>
<feature type="region of interest" description="Disordered" evidence="1">
    <location>
        <begin position="507"/>
        <end position="533"/>
    </location>
</feature>
<feature type="compositionally biased region" description="Low complexity" evidence="1">
    <location>
        <begin position="408"/>
        <end position="422"/>
    </location>
</feature>
<feature type="region of interest" description="Disordered" evidence="1">
    <location>
        <begin position="95"/>
        <end position="114"/>
    </location>
</feature>
<feature type="compositionally biased region" description="Polar residues" evidence="1">
    <location>
        <begin position="215"/>
        <end position="232"/>
    </location>
</feature>
<accession>A0ABR8AI78</accession>
<evidence type="ECO:0000313" key="3">
    <source>
        <dbReference type="Proteomes" id="UP000658514"/>
    </source>
</evidence>
<organism evidence="2 3">
    <name type="scientific">Calothrix parietina FACHB-288</name>
    <dbReference type="NCBI Taxonomy" id="2692896"/>
    <lineage>
        <taxon>Bacteria</taxon>
        <taxon>Bacillati</taxon>
        <taxon>Cyanobacteriota</taxon>
        <taxon>Cyanophyceae</taxon>
        <taxon>Nostocales</taxon>
        <taxon>Calotrichaceae</taxon>
        <taxon>Calothrix</taxon>
    </lineage>
</organism>
<keyword evidence="3" id="KW-1185">Reference proteome</keyword>
<gene>
    <name evidence="2" type="ORF">H6G24_22620</name>
</gene>